<name>A0A1L6TB48_PISSA</name>
<dbReference type="OrthoDB" id="9792074at2"/>
<protein>
    <submittedName>
        <fullName evidence="2">D-alanyl-D-alanine carboxypeptidase</fullName>
    </submittedName>
</protein>
<dbReference type="SUPFAM" id="SSF55166">
    <property type="entry name" value="Hedgehog/DD-peptidase"/>
    <property type="match status" value="1"/>
</dbReference>
<sequence>MHANIYGQDDQDLRAFNADHHLHMQAKLPLLNLIEAAQHTGIHLALISAYRSFDRQLAIWNAKASGEKPVFDRTGQYQIQIDQLTPKERVFAILNWFALPGTSRHHWGTDFDIFDLNARPPGYHIQLVPSEYQPEGVFSNLGQWLDNNLANTPFFRPFWGESSGVAAEPWHISYRPLATEFQTLFCIDDLTKVIEQAPILLKDEILAELDEIVSRFVLAIDDVRR</sequence>
<dbReference type="CDD" id="cd14847">
    <property type="entry name" value="DD-carboxypeptidase_like"/>
    <property type="match status" value="1"/>
</dbReference>
<organism evidence="2 3">
    <name type="scientific">Piscirickettsia salmonis</name>
    <dbReference type="NCBI Taxonomy" id="1238"/>
    <lineage>
        <taxon>Bacteria</taxon>
        <taxon>Pseudomonadati</taxon>
        <taxon>Pseudomonadota</taxon>
        <taxon>Gammaproteobacteria</taxon>
        <taxon>Thiotrichales</taxon>
        <taxon>Piscirickettsiaceae</taxon>
        <taxon>Piscirickettsia</taxon>
    </lineage>
</organism>
<dbReference type="PANTHER" id="PTHR34385">
    <property type="entry name" value="D-ALANYL-D-ALANINE CARBOXYPEPTIDASE"/>
    <property type="match status" value="1"/>
</dbReference>
<dbReference type="Pfam" id="PF02557">
    <property type="entry name" value="VanY"/>
    <property type="match status" value="1"/>
</dbReference>
<keyword evidence="2" id="KW-0121">Carboxypeptidase</keyword>
<evidence type="ECO:0000259" key="1">
    <source>
        <dbReference type="Pfam" id="PF02557"/>
    </source>
</evidence>
<dbReference type="RefSeq" id="WP_017376412.1">
    <property type="nucleotide sequence ID" value="NZ_CP012508.1"/>
</dbReference>
<dbReference type="Gene3D" id="3.30.1380.10">
    <property type="match status" value="1"/>
</dbReference>
<dbReference type="GO" id="GO:0006508">
    <property type="term" value="P:proteolysis"/>
    <property type="evidence" value="ECO:0007669"/>
    <property type="project" value="InterPro"/>
</dbReference>
<dbReference type="GO" id="GO:0004180">
    <property type="term" value="F:carboxypeptidase activity"/>
    <property type="evidence" value="ECO:0007669"/>
    <property type="project" value="UniProtKB-KW"/>
</dbReference>
<accession>A0A1L6TB48</accession>
<evidence type="ECO:0000313" key="2">
    <source>
        <dbReference type="EMBL" id="ALB22365.1"/>
    </source>
</evidence>
<keyword evidence="2" id="KW-0645">Protease</keyword>
<dbReference type="InterPro" id="IPR003709">
    <property type="entry name" value="VanY-like_core_dom"/>
</dbReference>
<dbReference type="InterPro" id="IPR052179">
    <property type="entry name" value="DD-CPase-like"/>
</dbReference>
<reference evidence="2 3" key="1">
    <citation type="journal article" date="2014" name="Genome Announc.">
        <title>Comparative Genome Analysis of Two Isolates of the Fish Pathogen Piscirickettsia salmonis from Different Hosts Reveals Major Differences in Virulence-Associated Secretion Systems.</title>
        <authorList>
            <person name="Bohle H."/>
            <person name="Henriquez P."/>
            <person name="Grothusen H."/>
            <person name="Navas E."/>
            <person name="Sandoval A."/>
            <person name="Bustamante F."/>
            <person name="Bustos P."/>
            <person name="Mancilla M."/>
        </authorList>
    </citation>
    <scope>NUCLEOTIDE SEQUENCE [LARGE SCALE GENOMIC DNA]</scope>
    <source>
        <strain evidence="3">B1-32597</strain>
    </source>
</reference>
<dbReference type="PANTHER" id="PTHR34385:SF1">
    <property type="entry name" value="PEPTIDOGLYCAN L-ALANYL-D-GLUTAMATE ENDOPEPTIDASE CWLK"/>
    <property type="match status" value="1"/>
</dbReference>
<feature type="domain" description="D-alanyl-D-alanine carboxypeptidase-like core" evidence="1">
    <location>
        <begin position="20"/>
        <end position="176"/>
    </location>
</feature>
<evidence type="ECO:0000313" key="3">
    <source>
        <dbReference type="Proteomes" id="UP000029558"/>
    </source>
</evidence>
<keyword evidence="2" id="KW-0378">Hydrolase</keyword>
<dbReference type="Proteomes" id="UP000029558">
    <property type="component" value="Chromosome"/>
</dbReference>
<dbReference type="AlphaFoldDB" id="A0A1L6TB48"/>
<proteinExistence type="predicted"/>
<gene>
    <name evidence="2" type="ORF">KU39_1182</name>
</gene>
<dbReference type="InterPro" id="IPR009045">
    <property type="entry name" value="Zn_M74/Hedgehog-like"/>
</dbReference>
<dbReference type="EMBL" id="CP012508">
    <property type="protein sequence ID" value="ALB22365.1"/>
    <property type="molecule type" value="Genomic_DNA"/>
</dbReference>